<gene>
    <name evidence="1" type="ORF">PAXRUDRAFT_20557</name>
</gene>
<evidence type="ECO:0000313" key="1">
    <source>
        <dbReference type="EMBL" id="KIK73720.1"/>
    </source>
</evidence>
<dbReference type="Proteomes" id="UP000054538">
    <property type="component" value="Unassembled WGS sequence"/>
</dbReference>
<dbReference type="HOGENOM" id="CLU_1722961_0_0_1"/>
<dbReference type="InParanoid" id="A0A0D0D953"/>
<reference evidence="1 2" key="1">
    <citation type="submission" date="2014-04" db="EMBL/GenBank/DDBJ databases">
        <authorList>
            <consortium name="DOE Joint Genome Institute"/>
            <person name="Kuo A."/>
            <person name="Kohler A."/>
            <person name="Jargeat P."/>
            <person name="Nagy L.G."/>
            <person name="Floudas D."/>
            <person name="Copeland A."/>
            <person name="Barry K.W."/>
            <person name="Cichocki N."/>
            <person name="Veneault-Fourrey C."/>
            <person name="LaButti K."/>
            <person name="Lindquist E.A."/>
            <person name="Lipzen A."/>
            <person name="Lundell T."/>
            <person name="Morin E."/>
            <person name="Murat C."/>
            <person name="Sun H."/>
            <person name="Tunlid A."/>
            <person name="Henrissat B."/>
            <person name="Grigoriev I.V."/>
            <person name="Hibbett D.S."/>
            <person name="Martin F."/>
            <person name="Nordberg H.P."/>
            <person name="Cantor M.N."/>
            <person name="Hua S.X."/>
        </authorList>
    </citation>
    <scope>NUCLEOTIDE SEQUENCE [LARGE SCALE GENOMIC DNA]</scope>
    <source>
        <strain evidence="1 2">Ve08.2h10</strain>
    </source>
</reference>
<organism evidence="1 2">
    <name type="scientific">Paxillus rubicundulus Ve08.2h10</name>
    <dbReference type="NCBI Taxonomy" id="930991"/>
    <lineage>
        <taxon>Eukaryota</taxon>
        <taxon>Fungi</taxon>
        <taxon>Dikarya</taxon>
        <taxon>Basidiomycota</taxon>
        <taxon>Agaricomycotina</taxon>
        <taxon>Agaricomycetes</taxon>
        <taxon>Agaricomycetidae</taxon>
        <taxon>Boletales</taxon>
        <taxon>Paxilineae</taxon>
        <taxon>Paxillaceae</taxon>
        <taxon>Paxillus</taxon>
    </lineage>
</organism>
<name>A0A0D0D953_9AGAM</name>
<protein>
    <submittedName>
        <fullName evidence="1">Uncharacterized protein</fullName>
    </submittedName>
</protein>
<reference evidence="2" key="2">
    <citation type="submission" date="2015-01" db="EMBL/GenBank/DDBJ databases">
        <title>Evolutionary Origins and Diversification of the Mycorrhizal Mutualists.</title>
        <authorList>
            <consortium name="DOE Joint Genome Institute"/>
            <consortium name="Mycorrhizal Genomics Consortium"/>
            <person name="Kohler A."/>
            <person name="Kuo A."/>
            <person name="Nagy L.G."/>
            <person name="Floudas D."/>
            <person name="Copeland A."/>
            <person name="Barry K.W."/>
            <person name="Cichocki N."/>
            <person name="Veneault-Fourrey C."/>
            <person name="LaButti K."/>
            <person name="Lindquist E.A."/>
            <person name="Lipzen A."/>
            <person name="Lundell T."/>
            <person name="Morin E."/>
            <person name="Murat C."/>
            <person name="Riley R."/>
            <person name="Ohm R."/>
            <person name="Sun H."/>
            <person name="Tunlid A."/>
            <person name="Henrissat B."/>
            <person name="Grigoriev I.V."/>
            <person name="Hibbett D.S."/>
            <person name="Martin F."/>
        </authorList>
    </citation>
    <scope>NUCLEOTIDE SEQUENCE [LARGE SCALE GENOMIC DNA]</scope>
    <source>
        <strain evidence="2">Ve08.2h10</strain>
    </source>
</reference>
<dbReference type="EMBL" id="KN829479">
    <property type="protein sequence ID" value="KIK73720.1"/>
    <property type="molecule type" value="Genomic_DNA"/>
</dbReference>
<keyword evidence="2" id="KW-1185">Reference proteome</keyword>
<sequence>MSSTTMQPQAITVNEQNLAVIKLMGLSSNWRTYSCMITPTSPGTLTLVLHFRDGDGNNPSTEVDPSPPHTALAVQAAPSIHLKMLRTPSAPDRLRVLQDFEFEYLKNPKKSAPMQIPLNRYHSTNLENDADKENECVGTDILDGEGSLSFKHIKLE</sequence>
<evidence type="ECO:0000313" key="2">
    <source>
        <dbReference type="Proteomes" id="UP000054538"/>
    </source>
</evidence>
<proteinExistence type="predicted"/>
<dbReference type="OrthoDB" id="10313548at2759"/>
<accession>A0A0D0D953</accession>
<dbReference type="AlphaFoldDB" id="A0A0D0D953"/>